<evidence type="ECO:0000313" key="1">
    <source>
        <dbReference type="EMBL" id="GIG22504.1"/>
    </source>
</evidence>
<proteinExistence type="predicted"/>
<reference evidence="1" key="1">
    <citation type="submission" date="2021-01" db="EMBL/GenBank/DDBJ databases">
        <title>Whole genome shotgun sequence of Cellulomonas chitinilytica NBRC 110799.</title>
        <authorList>
            <person name="Komaki H."/>
            <person name="Tamura T."/>
        </authorList>
    </citation>
    <scope>NUCLEOTIDE SEQUENCE</scope>
    <source>
        <strain evidence="1">NBRC 110799</strain>
    </source>
</reference>
<protein>
    <submittedName>
        <fullName evidence="1">Uncharacterized protein</fullName>
    </submittedName>
</protein>
<sequence length="99" mass="10993">MSATIFGRNGTVWDGSKGAFFWTLDTVAEAIHDKDLGRQLHERSEAGVHWLDLEEFSPEGHDDILEILHAAADLGRARLPESAGREALIAQLDDLRNLE</sequence>
<organism evidence="1 2">
    <name type="scientific">Cellulomonas chitinilytica</name>
    <dbReference type="NCBI Taxonomy" id="398759"/>
    <lineage>
        <taxon>Bacteria</taxon>
        <taxon>Bacillati</taxon>
        <taxon>Actinomycetota</taxon>
        <taxon>Actinomycetes</taxon>
        <taxon>Micrococcales</taxon>
        <taxon>Cellulomonadaceae</taxon>
        <taxon>Cellulomonas</taxon>
    </lineage>
</organism>
<dbReference type="EMBL" id="BONK01000011">
    <property type="protein sequence ID" value="GIG22504.1"/>
    <property type="molecule type" value="Genomic_DNA"/>
</dbReference>
<keyword evidence="2" id="KW-1185">Reference proteome</keyword>
<comment type="caution">
    <text evidence="1">The sequence shown here is derived from an EMBL/GenBank/DDBJ whole genome shotgun (WGS) entry which is preliminary data.</text>
</comment>
<dbReference type="Proteomes" id="UP000632740">
    <property type="component" value="Unassembled WGS sequence"/>
</dbReference>
<accession>A0A919P719</accession>
<name>A0A919P719_9CELL</name>
<gene>
    <name evidence="1" type="ORF">Cch01nite_32280</name>
</gene>
<evidence type="ECO:0000313" key="2">
    <source>
        <dbReference type="Proteomes" id="UP000632740"/>
    </source>
</evidence>
<dbReference type="AlphaFoldDB" id="A0A919P719"/>